<evidence type="ECO:0000259" key="8">
    <source>
        <dbReference type="Pfam" id="PF20638"/>
    </source>
</evidence>
<comment type="caution">
    <text evidence="9">The sequence shown here is derived from an EMBL/GenBank/DDBJ whole genome shotgun (WGS) entry which is preliminary data.</text>
</comment>
<keyword evidence="5" id="KW-0472">Membrane</keyword>
<dbReference type="GO" id="GO:0006995">
    <property type="term" value="P:cellular response to nitrogen starvation"/>
    <property type="evidence" value="ECO:0007669"/>
    <property type="project" value="TreeGrafter"/>
</dbReference>
<comment type="function">
    <text evidence="5">Involved in cytoplasm to vacuole transport (Cvt) and autophagic vesicle formation.</text>
</comment>
<dbReference type="GO" id="GO:0005776">
    <property type="term" value="C:autophagosome"/>
    <property type="evidence" value="ECO:0007669"/>
    <property type="project" value="TreeGrafter"/>
</dbReference>
<organism evidence="9 10">
    <name type="scientific">Syncephalastrum racemosum</name>
    <name type="common">Filamentous fungus</name>
    <dbReference type="NCBI Taxonomy" id="13706"/>
    <lineage>
        <taxon>Eukaryota</taxon>
        <taxon>Fungi</taxon>
        <taxon>Fungi incertae sedis</taxon>
        <taxon>Mucoromycota</taxon>
        <taxon>Mucoromycotina</taxon>
        <taxon>Mucoromycetes</taxon>
        <taxon>Mucorales</taxon>
        <taxon>Syncephalastraceae</taxon>
        <taxon>Syncephalastrum</taxon>
    </lineage>
</organism>
<dbReference type="GO" id="GO:0034727">
    <property type="term" value="P:piecemeal microautophagy of the nucleus"/>
    <property type="evidence" value="ECO:0007669"/>
    <property type="project" value="TreeGrafter"/>
</dbReference>
<feature type="domain" description="Autophagy protein ATG5 UblA" evidence="8">
    <location>
        <begin position="13"/>
        <end position="108"/>
    </location>
</feature>
<dbReference type="EMBL" id="MCGN01000010">
    <property type="protein sequence ID" value="ORY91975.1"/>
    <property type="molecule type" value="Genomic_DNA"/>
</dbReference>
<evidence type="ECO:0000259" key="6">
    <source>
        <dbReference type="Pfam" id="PF04106"/>
    </source>
</evidence>
<dbReference type="Gene3D" id="3.10.20.620">
    <property type="match status" value="1"/>
</dbReference>
<evidence type="ECO:0000256" key="3">
    <source>
        <dbReference type="ARBA" id="ARBA00022843"/>
    </source>
</evidence>
<evidence type="ECO:0000259" key="7">
    <source>
        <dbReference type="Pfam" id="PF20637"/>
    </source>
</evidence>
<dbReference type="GO" id="GO:0061908">
    <property type="term" value="C:phagophore"/>
    <property type="evidence" value="ECO:0007669"/>
    <property type="project" value="TreeGrafter"/>
</dbReference>
<comment type="subcellular location">
    <subcellularLocation>
        <location evidence="5">Preautophagosomal structure membrane</location>
        <topology evidence="5">Peripheral membrane protein</topology>
    </subcellularLocation>
</comment>
<dbReference type="GO" id="GO:0034045">
    <property type="term" value="C:phagophore assembly site membrane"/>
    <property type="evidence" value="ECO:0007669"/>
    <property type="project" value="UniProtKB-SubCell"/>
</dbReference>
<dbReference type="PANTHER" id="PTHR13040">
    <property type="entry name" value="AUTOPHAGY PROTEIN 5"/>
    <property type="match status" value="1"/>
</dbReference>
<dbReference type="GO" id="GO:0019776">
    <property type="term" value="F:Atg8-family ligase activity"/>
    <property type="evidence" value="ECO:0007669"/>
    <property type="project" value="TreeGrafter"/>
</dbReference>
<evidence type="ECO:0000256" key="1">
    <source>
        <dbReference type="ARBA" id="ARBA00006910"/>
    </source>
</evidence>
<gene>
    <name evidence="9" type="ORF">BCR43DRAFT_566275</name>
</gene>
<dbReference type="Pfam" id="PF04106">
    <property type="entry name" value="ATG5_UblB"/>
    <property type="match status" value="1"/>
</dbReference>
<dbReference type="Pfam" id="PF20638">
    <property type="entry name" value="ATG5_UblA"/>
    <property type="match status" value="1"/>
</dbReference>
<dbReference type="Gene3D" id="1.10.246.190">
    <property type="entry name" value="Autophagy protein Apg5, helix rich domain"/>
    <property type="match status" value="1"/>
</dbReference>
<dbReference type="InterPro" id="IPR048318">
    <property type="entry name" value="ATG5_UblB"/>
</dbReference>
<name>A0A1X2H2G1_SYNRA</name>
<keyword evidence="10" id="KW-1185">Reference proteome</keyword>
<keyword evidence="2 5" id="KW-1017">Isopeptide bond</keyword>
<dbReference type="GO" id="GO:0000422">
    <property type="term" value="P:autophagy of mitochondrion"/>
    <property type="evidence" value="ECO:0007669"/>
    <property type="project" value="TreeGrafter"/>
</dbReference>
<evidence type="ECO:0000313" key="10">
    <source>
        <dbReference type="Proteomes" id="UP000242180"/>
    </source>
</evidence>
<reference evidence="9 10" key="1">
    <citation type="submission" date="2016-07" db="EMBL/GenBank/DDBJ databases">
        <title>Pervasive Adenine N6-methylation of Active Genes in Fungi.</title>
        <authorList>
            <consortium name="DOE Joint Genome Institute"/>
            <person name="Mondo S.J."/>
            <person name="Dannebaum R.O."/>
            <person name="Kuo R.C."/>
            <person name="Labutti K."/>
            <person name="Haridas S."/>
            <person name="Kuo A."/>
            <person name="Salamov A."/>
            <person name="Ahrendt S.R."/>
            <person name="Lipzen A."/>
            <person name="Sullivan W."/>
            <person name="Andreopoulos W.B."/>
            <person name="Clum A."/>
            <person name="Lindquist E."/>
            <person name="Daum C."/>
            <person name="Ramamoorthy G.K."/>
            <person name="Gryganskyi A."/>
            <person name="Culley D."/>
            <person name="Magnuson J.K."/>
            <person name="James T.Y."/>
            <person name="O'Malley M.A."/>
            <person name="Stajich J.E."/>
            <person name="Spatafora J.W."/>
            <person name="Visel A."/>
            <person name="Grigoriev I.V."/>
        </authorList>
    </citation>
    <scope>NUCLEOTIDE SEQUENCE [LARGE SCALE GENOMIC DNA]</scope>
    <source>
        <strain evidence="9 10">NRRL 2496</strain>
    </source>
</reference>
<feature type="domain" description="Autophagy protein ATG5 alpha-helical bundle region" evidence="7">
    <location>
        <begin position="120"/>
        <end position="174"/>
    </location>
</feature>
<keyword evidence="4 5" id="KW-0072">Autophagy</keyword>
<keyword evidence="3 5" id="KW-0832">Ubl conjugation</keyword>
<evidence type="ECO:0000256" key="2">
    <source>
        <dbReference type="ARBA" id="ARBA00022499"/>
    </source>
</evidence>
<dbReference type="PANTHER" id="PTHR13040:SF2">
    <property type="entry name" value="AUTOPHAGY PROTEIN 5"/>
    <property type="match status" value="1"/>
</dbReference>
<dbReference type="InterPro" id="IPR042527">
    <property type="entry name" value="Atg5_UblA_dom_sf"/>
</dbReference>
<dbReference type="Gene3D" id="3.10.20.90">
    <property type="entry name" value="Phosphatidylinositol 3-kinase Catalytic Subunit, Chain A, domain 1"/>
    <property type="match status" value="1"/>
</dbReference>
<keyword evidence="5" id="KW-0813">Transport</keyword>
<evidence type="ECO:0000313" key="9">
    <source>
        <dbReference type="EMBL" id="ORY91975.1"/>
    </source>
</evidence>
<dbReference type="FunCoup" id="A0A1X2H2G1">
    <property type="interactions" value="243"/>
</dbReference>
<dbReference type="GO" id="GO:0034274">
    <property type="term" value="C:Atg12-Atg5-Atg16 complex"/>
    <property type="evidence" value="ECO:0007669"/>
    <property type="project" value="TreeGrafter"/>
</dbReference>
<accession>A0A1X2H2G1</accession>
<dbReference type="OrthoDB" id="272162at2759"/>
<sequence length="273" mass="30674">MSSLRDPHVSKAIWDGKLPLKISLVTTESADNINEPLFVQVPRCSYLPLLTDHVVLPALKGFYGLADVADDAVWYSYQDEPLKWHYPIGLLYDLLQGAPLPWSISVHVRDYPTAKLLRGSAQDMFMSMIKEADFVRHGSTKKVMNLSKKDHGLLWQSLGSDAFEDYWRVNDRLIDDPVRFVPMRVYLTDSPSSPPILLQDRIAPDTHETLGAALAFLLPDLFPEDSPQADVVIHGLSVPLDTPLAWASQNLSHADNFLHVVIAKKKKKDNPDL</sequence>
<dbReference type="STRING" id="13706.A0A1X2H2G1"/>
<dbReference type="InterPro" id="IPR048939">
    <property type="entry name" value="ATG5_UblA"/>
</dbReference>
<evidence type="ECO:0000256" key="5">
    <source>
        <dbReference type="RuleBase" id="RU361202"/>
    </source>
</evidence>
<dbReference type="InParanoid" id="A0A1X2H2G1"/>
<dbReference type="Proteomes" id="UP000242180">
    <property type="component" value="Unassembled WGS sequence"/>
</dbReference>
<proteinExistence type="inferred from homology"/>
<comment type="similarity">
    <text evidence="1 5">Belongs to the ATG5 family.</text>
</comment>
<dbReference type="AlphaFoldDB" id="A0A1X2H2G1"/>
<comment type="subunit">
    <text evidence="5">Conjugated with ATG12.</text>
</comment>
<feature type="domain" description="Autophagy protein ATG5 UblB" evidence="6">
    <location>
        <begin position="181"/>
        <end position="262"/>
    </location>
</feature>
<dbReference type="InterPro" id="IPR048940">
    <property type="entry name" value="ATG5_HBR"/>
</dbReference>
<dbReference type="InterPro" id="IPR042526">
    <property type="entry name" value="Atg5_HR"/>
</dbReference>
<dbReference type="GO" id="GO:0044233">
    <property type="term" value="C:mitochondria-associated endoplasmic reticulum membrane contact site"/>
    <property type="evidence" value="ECO:0007669"/>
    <property type="project" value="TreeGrafter"/>
</dbReference>
<dbReference type="Pfam" id="PF20637">
    <property type="entry name" value="ATG5_HBR"/>
    <property type="match status" value="1"/>
</dbReference>
<dbReference type="OMA" id="SIQKAVW"/>
<dbReference type="InterPro" id="IPR007239">
    <property type="entry name" value="Atg5"/>
</dbReference>
<protein>
    <recommendedName>
        <fullName evidence="5">Autophagy protein 5</fullName>
    </recommendedName>
</protein>
<evidence type="ECO:0000256" key="4">
    <source>
        <dbReference type="ARBA" id="ARBA00023006"/>
    </source>
</evidence>